<sequence length="214" mass="24451">MAVLATAVSSLSFQSKLLNSCPFSKRPHLLFRAGNQKISYINTKKLPTAEFRIPDKVKVQVDIAKECLWKWVPDSLRDYPWKKAADVFLGRLLFLSQKAFKWSFIAWFAFSFVLDFTFAVSRNRELVVPLGLLLGCLLTDWMAETSRELFPNSEVKDLSWHLVGIGCFCVVLKMITTSLAGQGRVLLLHVANGGLMQILWLWWRGLLEEKHDVC</sequence>
<feature type="transmembrane region" description="Helical" evidence="1">
    <location>
        <begin position="158"/>
        <end position="176"/>
    </location>
</feature>
<protein>
    <submittedName>
        <fullName evidence="2">Uncharacterized protein</fullName>
    </submittedName>
</protein>
<dbReference type="PANTHER" id="PTHR36000:SF3">
    <property type="entry name" value="EMBRYO DEFECTIVE 1273"/>
    <property type="match status" value="1"/>
</dbReference>
<dbReference type="PANTHER" id="PTHR36000">
    <property type="entry name" value="DEFECTIVE 1273 PROTEIN, PUTATIVE-RELATED"/>
    <property type="match status" value="1"/>
</dbReference>
<evidence type="ECO:0000313" key="2">
    <source>
        <dbReference type="EMBL" id="GMH03212.1"/>
    </source>
</evidence>
<dbReference type="AlphaFoldDB" id="A0AAD3S2R3"/>
<name>A0AAD3S2R3_NEPGR</name>
<keyword evidence="1" id="KW-0472">Membrane</keyword>
<proteinExistence type="predicted"/>
<evidence type="ECO:0000313" key="3">
    <source>
        <dbReference type="Proteomes" id="UP001279734"/>
    </source>
</evidence>
<gene>
    <name evidence="2" type="ORF">Nepgr_005051</name>
</gene>
<evidence type="ECO:0000256" key="1">
    <source>
        <dbReference type="SAM" id="Phobius"/>
    </source>
</evidence>
<feature type="transmembrane region" description="Helical" evidence="1">
    <location>
        <begin position="126"/>
        <end position="143"/>
    </location>
</feature>
<comment type="caution">
    <text evidence="2">The sequence shown here is derived from an EMBL/GenBank/DDBJ whole genome shotgun (WGS) entry which is preliminary data.</text>
</comment>
<keyword evidence="1" id="KW-1133">Transmembrane helix</keyword>
<accession>A0AAD3S2R3</accession>
<keyword evidence="1" id="KW-0812">Transmembrane</keyword>
<keyword evidence="3" id="KW-1185">Reference proteome</keyword>
<reference evidence="2" key="1">
    <citation type="submission" date="2023-05" db="EMBL/GenBank/DDBJ databases">
        <title>Nepenthes gracilis genome sequencing.</title>
        <authorList>
            <person name="Fukushima K."/>
        </authorList>
    </citation>
    <scope>NUCLEOTIDE SEQUENCE</scope>
    <source>
        <strain evidence="2">SING2019-196</strain>
    </source>
</reference>
<feature type="transmembrane region" description="Helical" evidence="1">
    <location>
        <begin position="185"/>
        <end position="203"/>
    </location>
</feature>
<dbReference type="EMBL" id="BSYO01000004">
    <property type="protein sequence ID" value="GMH03212.1"/>
    <property type="molecule type" value="Genomic_DNA"/>
</dbReference>
<dbReference type="Proteomes" id="UP001279734">
    <property type="component" value="Unassembled WGS sequence"/>
</dbReference>
<organism evidence="2 3">
    <name type="scientific">Nepenthes gracilis</name>
    <name type="common">Slender pitcher plant</name>
    <dbReference type="NCBI Taxonomy" id="150966"/>
    <lineage>
        <taxon>Eukaryota</taxon>
        <taxon>Viridiplantae</taxon>
        <taxon>Streptophyta</taxon>
        <taxon>Embryophyta</taxon>
        <taxon>Tracheophyta</taxon>
        <taxon>Spermatophyta</taxon>
        <taxon>Magnoliopsida</taxon>
        <taxon>eudicotyledons</taxon>
        <taxon>Gunneridae</taxon>
        <taxon>Pentapetalae</taxon>
        <taxon>Caryophyllales</taxon>
        <taxon>Nepenthaceae</taxon>
        <taxon>Nepenthes</taxon>
    </lineage>
</organism>
<feature type="transmembrane region" description="Helical" evidence="1">
    <location>
        <begin position="99"/>
        <end position="119"/>
    </location>
</feature>